<evidence type="ECO:0000256" key="2">
    <source>
        <dbReference type="ARBA" id="ARBA00023125"/>
    </source>
</evidence>
<keyword evidence="1" id="KW-0805">Transcription regulation</keyword>
<dbReference type="Pfam" id="PF17853">
    <property type="entry name" value="GGDEF_2"/>
    <property type="match status" value="1"/>
</dbReference>
<feature type="transmembrane region" description="Helical" evidence="4">
    <location>
        <begin position="21"/>
        <end position="43"/>
    </location>
</feature>
<keyword evidence="7" id="KW-1185">Reference proteome</keyword>
<dbReference type="RefSeq" id="WP_218095350.1">
    <property type="nucleotide sequence ID" value="NZ_CAJVAS010000043.1"/>
</dbReference>
<evidence type="ECO:0000259" key="5">
    <source>
        <dbReference type="PROSITE" id="PS01124"/>
    </source>
</evidence>
<dbReference type="AlphaFoldDB" id="A0A916NSC4"/>
<dbReference type="PANTHER" id="PTHR43280:SF28">
    <property type="entry name" value="HTH-TYPE TRANSCRIPTIONAL ACTIVATOR RHAS"/>
    <property type="match status" value="1"/>
</dbReference>
<organism evidence="6 7">
    <name type="scientific">Paenibacillus solanacearum</name>
    <dbReference type="NCBI Taxonomy" id="2048548"/>
    <lineage>
        <taxon>Bacteria</taxon>
        <taxon>Bacillati</taxon>
        <taxon>Bacillota</taxon>
        <taxon>Bacilli</taxon>
        <taxon>Bacillales</taxon>
        <taxon>Paenibacillaceae</taxon>
        <taxon>Paenibacillus</taxon>
    </lineage>
</organism>
<dbReference type="Proteomes" id="UP000693672">
    <property type="component" value="Unassembled WGS sequence"/>
</dbReference>
<reference evidence="6" key="1">
    <citation type="submission" date="2021-06" db="EMBL/GenBank/DDBJ databases">
        <authorList>
            <person name="Criscuolo A."/>
        </authorList>
    </citation>
    <scope>NUCLEOTIDE SEQUENCE</scope>
    <source>
        <strain evidence="6">CIP111600</strain>
    </source>
</reference>
<dbReference type="PANTHER" id="PTHR43280">
    <property type="entry name" value="ARAC-FAMILY TRANSCRIPTIONAL REGULATOR"/>
    <property type="match status" value="1"/>
</dbReference>
<accession>A0A916NSC4</accession>
<evidence type="ECO:0000256" key="4">
    <source>
        <dbReference type="SAM" id="Phobius"/>
    </source>
</evidence>
<dbReference type="PROSITE" id="PS01124">
    <property type="entry name" value="HTH_ARAC_FAMILY_2"/>
    <property type="match status" value="1"/>
</dbReference>
<keyword evidence="3" id="KW-0804">Transcription</keyword>
<dbReference type="Pfam" id="PF12833">
    <property type="entry name" value="HTH_18"/>
    <property type="match status" value="1"/>
</dbReference>
<evidence type="ECO:0000313" key="7">
    <source>
        <dbReference type="Proteomes" id="UP000693672"/>
    </source>
</evidence>
<dbReference type="PROSITE" id="PS00041">
    <property type="entry name" value="HTH_ARAC_FAMILY_1"/>
    <property type="match status" value="1"/>
</dbReference>
<dbReference type="SMART" id="SM00342">
    <property type="entry name" value="HTH_ARAC"/>
    <property type="match status" value="1"/>
</dbReference>
<keyword evidence="4" id="KW-0812">Transmembrane</keyword>
<keyword evidence="4" id="KW-1133">Transmembrane helix</keyword>
<protein>
    <submittedName>
        <fullName evidence="6">HTH-type transcriptional regulator YesS</fullName>
    </submittedName>
</protein>
<feature type="domain" description="HTH araC/xylS-type" evidence="5">
    <location>
        <begin position="671"/>
        <end position="770"/>
    </location>
</feature>
<comment type="caution">
    <text evidence="6">The sequence shown here is derived from an EMBL/GenBank/DDBJ whole genome shotgun (WGS) entry which is preliminary data.</text>
</comment>
<evidence type="ECO:0000256" key="1">
    <source>
        <dbReference type="ARBA" id="ARBA00023015"/>
    </source>
</evidence>
<dbReference type="InterPro" id="IPR018060">
    <property type="entry name" value="HTH_AraC"/>
</dbReference>
<proteinExistence type="predicted"/>
<keyword evidence="2" id="KW-0238">DNA-binding</keyword>
<dbReference type="EMBL" id="CAJVAS010000043">
    <property type="protein sequence ID" value="CAG7648615.1"/>
    <property type="molecule type" value="Genomic_DNA"/>
</dbReference>
<dbReference type="GO" id="GO:0003700">
    <property type="term" value="F:DNA-binding transcription factor activity"/>
    <property type="evidence" value="ECO:0007669"/>
    <property type="project" value="InterPro"/>
</dbReference>
<name>A0A916NSC4_9BACL</name>
<evidence type="ECO:0000256" key="3">
    <source>
        <dbReference type="ARBA" id="ARBA00023163"/>
    </source>
</evidence>
<sequence length="773" mass="87160">MRLQRIRFYKRSVIVNWLISYLSVLLVPIMISGMIYAATWHVVESEVNRANESVLQKMEQAIDSNLGGIERLSMEMALSKRLGAFMNVNKPLTDNDYYELFSIASDLRVYKMANDYIEQIYVYYKNSDTVLSTREHIDSRALFERLGAKDDRGLEEWKSFFGKRYIQEYVPVTSLEDGPPAKAVMYAKSVILDNPDLPGAVILFIIKDAKLLENIRTPNNAAVAVLDQHDRMVASTGFDMRPSLLAHSRLPGKNGLLYGDVAGEQTAVSYITSDSTGWKYVSMIPAELFDEKMKYVKNLIYWSIGLSLAIGGLVTYLFLKKNYNPISALIRRLSSQSGISFEEGSNEYGYLHEALNNTFAEKEKIGQRLERHRNAIRSHMLQGLLKGRLEPNVPVHESLAAHNIRLMSPHFAVLLLHVDHYGKFASTDDAQPQKEKLAHFILMNVAEEVAGQRHQAFATELEGVLACIVNLDEARPEASELDWIAEEARRFLLDHFHIRLTVAISGIHREVEGISRAYQEAMAALEYRLVMGSGEIIRYAELPSAAPDGGSAGYYYPLHVEQQLVNFVKTGDYAKSKAMIDEIIEVNVTSASVSVPLAKCLMFDLISTMLKTMDELGMSNKREFVNRVNPADRLIGCKTIKEMKIQLGDVLEQVCRSILEDRNQGQNQLGQQVIDYVKRHYSSENLNITMIGEAFGLTPSYVSKQFKAHTGEALLEFINKMRLEEAKKLLAGQPMAIAEIARSVGYADINTFNRVFKKYEGITPGKFKEIASP</sequence>
<dbReference type="InterPro" id="IPR041522">
    <property type="entry name" value="CdaR_GGDEF"/>
</dbReference>
<gene>
    <name evidence="6" type="primary">yesS_10</name>
    <name evidence="6" type="ORF">PAESOLCIP111_05643</name>
</gene>
<dbReference type="InterPro" id="IPR018062">
    <property type="entry name" value="HTH_AraC-typ_CS"/>
</dbReference>
<keyword evidence="4" id="KW-0472">Membrane</keyword>
<evidence type="ECO:0000313" key="6">
    <source>
        <dbReference type="EMBL" id="CAG7648615.1"/>
    </source>
</evidence>
<dbReference type="GO" id="GO:0043565">
    <property type="term" value="F:sequence-specific DNA binding"/>
    <property type="evidence" value="ECO:0007669"/>
    <property type="project" value="InterPro"/>
</dbReference>